<dbReference type="GO" id="GO:0005737">
    <property type="term" value="C:cytoplasm"/>
    <property type="evidence" value="ECO:0007669"/>
    <property type="project" value="TreeGrafter"/>
</dbReference>
<dbReference type="GO" id="GO:0003844">
    <property type="term" value="F:1,4-alpha-glucan branching enzyme activity"/>
    <property type="evidence" value="ECO:0007669"/>
    <property type="project" value="TreeGrafter"/>
</dbReference>
<evidence type="ECO:0000256" key="1">
    <source>
        <dbReference type="ARBA" id="ARBA00004964"/>
    </source>
</evidence>
<accession>A0A397GTS7</accession>
<protein>
    <recommendedName>
        <fullName evidence="2">Alpha-amylase/branching enzyme C-terminal all beta domain-containing protein</fullName>
    </recommendedName>
</protein>
<comment type="caution">
    <text evidence="3">The sequence shown here is derived from an EMBL/GenBank/DDBJ whole genome shotgun (WGS) entry which is preliminary data.</text>
</comment>
<proteinExistence type="predicted"/>
<dbReference type="GO" id="GO:0005978">
    <property type="term" value="P:glycogen biosynthetic process"/>
    <property type="evidence" value="ECO:0007669"/>
    <property type="project" value="TreeGrafter"/>
</dbReference>
<dbReference type="InterPro" id="IPR006048">
    <property type="entry name" value="A-amylase/branching_C"/>
</dbReference>
<dbReference type="GO" id="GO:0043169">
    <property type="term" value="F:cation binding"/>
    <property type="evidence" value="ECO:0007669"/>
    <property type="project" value="InterPro"/>
</dbReference>
<dbReference type="EMBL" id="PQFF01000397">
    <property type="protein sequence ID" value="RHZ52954.1"/>
    <property type="molecule type" value="Genomic_DNA"/>
</dbReference>
<dbReference type="OrthoDB" id="5387768at2759"/>
<sequence>MAAKIISGKCKNNFGTINNKIPIQDNFSNTKVYISLKNERSKIDYFEFSNLLWISNFNPTNSYPDYKIGTEWAGKYSIVLNTNNLKFGWGILELMSQNYFSQPQELNGRKNSLQIYIPCRVAIVVL</sequence>
<comment type="pathway">
    <text evidence="1">Glycan biosynthesis; glycogen biosynthesis.</text>
</comment>
<evidence type="ECO:0000259" key="2">
    <source>
        <dbReference type="Pfam" id="PF02806"/>
    </source>
</evidence>
<feature type="domain" description="Alpha-amylase/branching enzyme C-terminal all beta" evidence="2">
    <location>
        <begin position="33"/>
        <end position="124"/>
    </location>
</feature>
<dbReference type="Pfam" id="PF02806">
    <property type="entry name" value="Alpha-amylase_C"/>
    <property type="match status" value="1"/>
</dbReference>
<dbReference type="AlphaFoldDB" id="A0A397GTS7"/>
<reference evidence="3 4" key="1">
    <citation type="submission" date="2018-08" db="EMBL/GenBank/DDBJ databases">
        <title>Genome and evolution of the arbuscular mycorrhizal fungus Diversispora epigaea (formerly Glomus versiforme) and its bacterial endosymbionts.</title>
        <authorList>
            <person name="Sun X."/>
            <person name="Fei Z."/>
            <person name="Harrison M."/>
        </authorList>
    </citation>
    <scope>NUCLEOTIDE SEQUENCE [LARGE SCALE GENOMIC DNA]</scope>
    <source>
        <strain evidence="3 4">IT104</strain>
    </source>
</reference>
<evidence type="ECO:0000313" key="4">
    <source>
        <dbReference type="Proteomes" id="UP000266861"/>
    </source>
</evidence>
<dbReference type="SUPFAM" id="SSF51011">
    <property type="entry name" value="Glycosyl hydrolase domain"/>
    <property type="match status" value="1"/>
</dbReference>
<dbReference type="Gene3D" id="2.60.40.1180">
    <property type="entry name" value="Golgi alpha-mannosidase II"/>
    <property type="match status" value="1"/>
</dbReference>
<gene>
    <name evidence="3" type="ORF">Glove_454g3</name>
</gene>
<evidence type="ECO:0000313" key="3">
    <source>
        <dbReference type="EMBL" id="RHZ52954.1"/>
    </source>
</evidence>
<keyword evidence="4" id="KW-1185">Reference proteome</keyword>
<organism evidence="3 4">
    <name type="scientific">Diversispora epigaea</name>
    <dbReference type="NCBI Taxonomy" id="1348612"/>
    <lineage>
        <taxon>Eukaryota</taxon>
        <taxon>Fungi</taxon>
        <taxon>Fungi incertae sedis</taxon>
        <taxon>Mucoromycota</taxon>
        <taxon>Glomeromycotina</taxon>
        <taxon>Glomeromycetes</taxon>
        <taxon>Diversisporales</taxon>
        <taxon>Diversisporaceae</taxon>
        <taxon>Diversispora</taxon>
    </lineage>
</organism>
<dbReference type="PANTHER" id="PTHR43651:SF3">
    <property type="entry name" value="1,4-ALPHA-GLUCAN-BRANCHING ENZYME"/>
    <property type="match status" value="1"/>
</dbReference>
<dbReference type="InterPro" id="IPR013780">
    <property type="entry name" value="Glyco_hydro_b"/>
</dbReference>
<name>A0A397GTS7_9GLOM</name>
<dbReference type="STRING" id="1348612.A0A397GTS7"/>
<dbReference type="Proteomes" id="UP000266861">
    <property type="component" value="Unassembled WGS sequence"/>
</dbReference>
<dbReference type="PANTHER" id="PTHR43651">
    <property type="entry name" value="1,4-ALPHA-GLUCAN-BRANCHING ENZYME"/>
    <property type="match status" value="1"/>
</dbReference>